<dbReference type="InterPro" id="IPR036259">
    <property type="entry name" value="MFS_trans_sf"/>
</dbReference>
<feature type="transmembrane region" description="Helical" evidence="7">
    <location>
        <begin position="7"/>
        <end position="23"/>
    </location>
</feature>
<dbReference type="RefSeq" id="WP_336481134.1">
    <property type="nucleotide sequence ID" value="NZ_JBAWSV010000001.1"/>
</dbReference>
<dbReference type="PIRSF" id="PIRSF002808">
    <property type="entry name" value="Hexose_phosphate_transp"/>
    <property type="match status" value="1"/>
</dbReference>
<dbReference type="PANTHER" id="PTHR11662:SF399">
    <property type="entry name" value="FI19708P1-RELATED"/>
    <property type="match status" value="1"/>
</dbReference>
<feature type="transmembrane region" description="Helical" evidence="7">
    <location>
        <begin position="405"/>
        <end position="424"/>
    </location>
</feature>
<comment type="caution">
    <text evidence="9">The sequence shown here is derived from an EMBL/GenBank/DDBJ whole genome shotgun (WGS) entry which is preliminary data.</text>
</comment>
<evidence type="ECO:0000259" key="8">
    <source>
        <dbReference type="PROSITE" id="PS50850"/>
    </source>
</evidence>
<dbReference type="EMBL" id="JBAWSV010000005">
    <property type="protein sequence ID" value="MEI4830738.1"/>
    <property type="molecule type" value="Genomic_DNA"/>
</dbReference>
<reference evidence="9 11" key="1">
    <citation type="submission" date="2024-01" db="EMBL/GenBank/DDBJ databases">
        <title>Seven novel Bacillus-like species.</title>
        <authorList>
            <person name="Liu G."/>
        </authorList>
    </citation>
    <scope>NUCLEOTIDE SEQUENCE [LARGE SCALE GENOMIC DNA]</scope>
    <source>
        <strain evidence="9 11">FJAT-53711</strain>
    </source>
</reference>
<evidence type="ECO:0000313" key="9">
    <source>
        <dbReference type="EMBL" id="MEI4828779.1"/>
    </source>
</evidence>
<feature type="transmembrane region" description="Helical" evidence="7">
    <location>
        <begin position="99"/>
        <end position="121"/>
    </location>
</feature>
<evidence type="ECO:0000256" key="1">
    <source>
        <dbReference type="ARBA" id="ARBA00004651"/>
    </source>
</evidence>
<keyword evidence="3" id="KW-1003">Cell membrane</keyword>
<keyword evidence="5 7" id="KW-1133">Transmembrane helix</keyword>
<dbReference type="PANTHER" id="PTHR11662">
    <property type="entry name" value="SOLUTE CARRIER FAMILY 17"/>
    <property type="match status" value="1"/>
</dbReference>
<feature type="transmembrane region" description="Helical" evidence="7">
    <location>
        <begin position="276"/>
        <end position="296"/>
    </location>
</feature>
<keyword evidence="2" id="KW-0813">Transport</keyword>
<feature type="domain" description="Major facilitator superfamily (MFS) profile" evidence="8">
    <location>
        <begin position="9"/>
        <end position="429"/>
    </location>
</feature>
<evidence type="ECO:0000256" key="3">
    <source>
        <dbReference type="ARBA" id="ARBA00022475"/>
    </source>
</evidence>
<feature type="transmembrane region" description="Helical" evidence="7">
    <location>
        <begin position="317"/>
        <end position="336"/>
    </location>
</feature>
<evidence type="ECO:0000256" key="5">
    <source>
        <dbReference type="ARBA" id="ARBA00022989"/>
    </source>
</evidence>
<feature type="transmembrane region" description="Helical" evidence="7">
    <location>
        <begin position="342"/>
        <end position="363"/>
    </location>
</feature>
<feature type="transmembrane region" description="Helical" evidence="7">
    <location>
        <begin position="142"/>
        <end position="167"/>
    </location>
</feature>
<name>A0ABU8FU92_9BACI</name>
<evidence type="ECO:0000256" key="4">
    <source>
        <dbReference type="ARBA" id="ARBA00022692"/>
    </source>
</evidence>
<feature type="transmembrane region" description="Helical" evidence="7">
    <location>
        <begin position="74"/>
        <end position="93"/>
    </location>
</feature>
<evidence type="ECO:0000256" key="6">
    <source>
        <dbReference type="ARBA" id="ARBA00023136"/>
    </source>
</evidence>
<evidence type="ECO:0000313" key="10">
    <source>
        <dbReference type="EMBL" id="MEI4830738.1"/>
    </source>
</evidence>
<evidence type="ECO:0000256" key="2">
    <source>
        <dbReference type="ARBA" id="ARBA00022448"/>
    </source>
</evidence>
<feature type="transmembrane region" description="Helical" evidence="7">
    <location>
        <begin position="173"/>
        <end position="193"/>
    </location>
</feature>
<dbReference type="SUPFAM" id="SSF103473">
    <property type="entry name" value="MFS general substrate transporter"/>
    <property type="match status" value="1"/>
</dbReference>
<sequence>MKNKYRYFIILMIVLMTVINYIDRGALSYAQSAIIKEFHLNPVSWGAILGYFGYGYIFGALFGGALADKKGPKFMWILAGASWSIFELGTIFAGQVGAALFGGSALAGFAVFRVLFGFAEGPTFSTMNRTMANWVSPKEKGFAVALGLIGTPVGALVTAPIVVGLLSVTNWKITFIILGIVGLLWTIVWSKVFTDLPENHPKVSEIELQEIRNTDSLLVGESQFENNHQIHTPWYHFFKNPTLVMNAIGYFAFLYVNILLLTWTPKYLQDEFGFSLASLGYLGMIPWVGAIFTGLLGGKISDKIREKTGNLRLARSWFTVASLFCTAICFMLIPTVKSPAMVLTLMCIGNAFNYLPNSIYWTVVLDTEPNKAGTFGGVTHFIANLATIIAPTLTGSLVVKHGYQAMFIAAAIAVIIGMIAMVFVKPGKQNSSLRDSKVVHSQKA</sequence>
<dbReference type="Gene3D" id="1.20.1250.20">
    <property type="entry name" value="MFS general substrate transporter like domains"/>
    <property type="match status" value="2"/>
</dbReference>
<feature type="transmembrane region" description="Helical" evidence="7">
    <location>
        <begin position="43"/>
        <end position="67"/>
    </location>
</feature>
<keyword evidence="4 7" id="KW-0812">Transmembrane</keyword>
<dbReference type="EMBL" id="JBAWSV010000001">
    <property type="protein sequence ID" value="MEI4828779.1"/>
    <property type="molecule type" value="Genomic_DNA"/>
</dbReference>
<feature type="transmembrane region" description="Helical" evidence="7">
    <location>
        <begin position="243"/>
        <end position="264"/>
    </location>
</feature>
<gene>
    <name evidence="9" type="ORF">WAX78_04855</name>
    <name evidence="10" type="ORF">WAX78_14900</name>
</gene>
<evidence type="ECO:0000313" key="11">
    <source>
        <dbReference type="Proteomes" id="UP001367922"/>
    </source>
</evidence>
<dbReference type="PROSITE" id="PS50850">
    <property type="entry name" value="MFS"/>
    <property type="match status" value="1"/>
</dbReference>
<protein>
    <submittedName>
        <fullName evidence="9">MFS transporter</fullName>
    </submittedName>
</protein>
<proteinExistence type="predicted"/>
<dbReference type="Pfam" id="PF07690">
    <property type="entry name" value="MFS_1"/>
    <property type="match status" value="1"/>
</dbReference>
<organism evidence="9 11">
    <name type="scientific">Bacillus yunxiaonensis</name>
    <dbReference type="NCBI Taxonomy" id="3127665"/>
    <lineage>
        <taxon>Bacteria</taxon>
        <taxon>Bacillati</taxon>
        <taxon>Bacillota</taxon>
        <taxon>Bacilli</taxon>
        <taxon>Bacillales</taxon>
        <taxon>Bacillaceae</taxon>
        <taxon>Bacillus</taxon>
    </lineage>
</organism>
<evidence type="ECO:0000256" key="7">
    <source>
        <dbReference type="SAM" id="Phobius"/>
    </source>
</evidence>
<dbReference type="InterPro" id="IPR000849">
    <property type="entry name" value="Sugar_P_transporter"/>
</dbReference>
<dbReference type="Proteomes" id="UP001367922">
    <property type="component" value="Unassembled WGS sequence"/>
</dbReference>
<dbReference type="InterPro" id="IPR020846">
    <property type="entry name" value="MFS_dom"/>
</dbReference>
<dbReference type="InterPro" id="IPR050382">
    <property type="entry name" value="MFS_Na/Anion_cotransporter"/>
</dbReference>
<accession>A0ABU8FU92</accession>
<keyword evidence="6 7" id="KW-0472">Membrane</keyword>
<keyword evidence="11" id="KW-1185">Reference proteome</keyword>
<dbReference type="CDD" id="cd17319">
    <property type="entry name" value="MFS_ExuT_GudP_like"/>
    <property type="match status" value="1"/>
</dbReference>
<feature type="transmembrane region" description="Helical" evidence="7">
    <location>
        <begin position="375"/>
        <end position="399"/>
    </location>
</feature>
<comment type="subcellular location">
    <subcellularLocation>
        <location evidence="1">Cell membrane</location>
        <topology evidence="1">Multi-pass membrane protein</topology>
    </subcellularLocation>
</comment>
<dbReference type="InterPro" id="IPR011701">
    <property type="entry name" value="MFS"/>
</dbReference>